<proteinExistence type="predicted"/>
<evidence type="ECO:0000313" key="1">
    <source>
        <dbReference type="EMBL" id="DAF52280.1"/>
    </source>
</evidence>
<reference evidence="1" key="1">
    <citation type="journal article" date="2021" name="Proc. Natl. Acad. Sci. U.S.A.">
        <title>A Catalog of Tens of Thousands of Viruses from Human Metagenomes Reveals Hidden Associations with Chronic Diseases.</title>
        <authorList>
            <person name="Tisza M.J."/>
            <person name="Buck C.B."/>
        </authorList>
    </citation>
    <scope>NUCLEOTIDE SEQUENCE</scope>
    <source>
        <strain evidence="1">CtIKM86</strain>
    </source>
</reference>
<name>A0A8S5SMY8_9CAUD</name>
<dbReference type="EMBL" id="BK032631">
    <property type="protein sequence ID" value="DAF52280.1"/>
    <property type="molecule type" value="Genomic_DNA"/>
</dbReference>
<protein>
    <submittedName>
        <fullName evidence="1">Uncharacterized protein</fullName>
    </submittedName>
</protein>
<organism evidence="1">
    <name type="scientific">Podoviridae sp. ctIKM86</name>
    <dbReference type="NCBI Taxonomy" id="2827729"/>
    <lineage>
        <taxon>Viruses</taxon>
        <taxon>Duplodnaviria</taxon>
        <taxon>Heunggongvirae</taxon>
        <taxon>Uroviricota</taxon>
        <taxon>Caudoviricetes</taxon>
    </lineage>
</organism>
<sequence>MQKPTFTDWFTDTNTTDNKSSDQLSEKLYYNLTKSDNFNLDNLQINPDDFRLPDGLLDKIINYKVSATLEEVTTKDPDGAGAFDTFMTAISRHLEKEFSQGRIVGADYSNAYIAAMQMALQQAVDFVLKKDQVYISTTTAQLAAIDAAIGIIKSKIALITAQIQAYTAQTQYAGEKLKLSNLHETYITLIAQYNKLCEEVNVQKAQTSGTRTDNTTIAGSIGAQIQMVNEQIKLVKEQVESARAQTLDTRTDGAVVKGQIGKQKDVASQQIIAFKQKAGIDAANLAANAWITSKGMNDAVEAPPSMQNASLNNVVDQVYANAGLPTTGNHTNNLDGSTPK</sequence>
<accession>A0A8S5SMY8</accession>